<dbReference type="Gene3D" id="1.20.140.40">
    <property type="entry name" value="Invertase/pectin methylesterase inhibitor family protein"/>
    <property type="match status" value="1"/>
</dbReference>
<comment type="similarity">
    <text evidence="3">Belongs to the PMEI family.</text>
</comment>
<dbReference type="Proteomes" id="UP000011750">
    <property type="component" value="Chromosome A06"/>
</dbReference>
<reference evidence="6" key="3">
    <citation type="submission" date="2023-03" db="UniProtKB">
        <authorList>
            <consortium name="EnsemblPlants"/>
        </authorList>
    </citation>
    <scope>IDENTIFICATION</scope>
    <source>
        <strain evidence="6">cv. Chiifu-401-42</strain>
    </source>
</reference>
<dbReference type="eggNOG" id="ENOG502R1H0">
    <property type="taxonomic scope" value="Eukaryota"/>
</dbReference>
<dbReference type="PANTHER" id="PTHR36710">
    <property type="entry name" value="PECTINESTERASE INHIBITOR-LIKE"/>
    <property type="match status" value="1"/>
</dbReference>
<evidence type="ECO:0000313" key="7">
    <source>
        <dbReference type="Proteomes" id="UP000011750"/>
    </source>
</evidence>
<feature type="region of interest" description="Disordered" evidence="4">
    <location>
        <begin position="17"/>
        <end position="130"/>
    </location>
</feature>
<dbReference type="CDD" id="cd15797">
    <property type="entry name" value="PMEI"/>
    <property type="match status" value="1"/>
</dbReference>
<sequence length="282" mass="30967">MSDVDTKSVEETTAIVKKTGAIPDEGIDEDWLVGSPVQARGSDHLTPVVSVDNDSSSEKSVTAEEVDESKVAEPLPEPVQKDGSSDSASSEPAAETSTEIVPAVVDHSPTPTPGVAPSEPTEQLGRGMRSRAPSVKLHDYITYNAELIRRRTSIKTIAKLTAAKAWINAIETLDNIEGSLLPKAKDRRSKEEFAACRKAYRLVDAHLDNALKYLYLKDYRFMRAYQALALVNISMCRTSFFHPTPMVYANWNMKILTDIAIYAGKILAPPPPLRTKTKKKTP</sequence>
<evidence type="ECO:0000259" key="5">
    <source>
        <dbReference type="SMART" id="SM00856"/>
    </source>
</evidence>
<reference evidence="6 7" key="2">
    <citation type="journal article" date="2018" name="Hortic Res">
        <title>Improved Brassica rapa reference genome by single-molecule sequencing and chromosome conformation capture technologies.</title>
        <authorList>
            <person name="Zhang L."/>
            <person name="Cai X."/>
            <person name="Wu J."/>
            <person name="Liu M."/>
            <person name="Grob S."/>
            <person name="Cheng F."/>
            <person name="Liang J."/>
            <person name="Cai C."/>
            <person name="Liu Z."/>
            <person name="Liu B."/>
            <person name="Wang F."/>
            <person name="Li S."/>
            <person name="Liu F."/>
            <person name="Li X."/>
            <person name="Cheng L."/>
            <person name="Yang W."/>
            <person name="Li M.H."/>
            <person name="Grossniklaus U."/>
            <person name="Zheng H."/>
            <person name="Wang X."/>
        </authorList>
    </citation>
    <scope>NUCLEOTIDE SEQUENCE [LARGE SCALE GENOMIC DNA]</scope>
    <source>
        <strain evidence="6 7">cv. Chiifu-401-42</strain>
    </source>
</reference>
<dbReference type="AlphaFoldDB" id="M4DNA4"/>
<dbReference type="SUPFAM" id="SSF101148">
    <property type="entry name" value="Plant invertase/pectin methylesterase inhibitor"/>
    <property type="match status" value="1"/>
</dbReference>
<evidence type="ECO:0000256" key="3">
    <source>
        <dbReference type="ARBA" id="ARBA00038471"/>
    </source>
</evidence>
<keyword evidence="7" id="KW-1185">Reference proteome</keyword>
<evidence type="ECO:0000256" key="2">
    <source>
        <dbReference type="ARBA" id="ARBA00023157"/>
    </source>
</evidence>
<feature type="compositionally biased region" description="Low complexity" evidence="4">
    <location>
        <begin position="85"/>
        <end position="99"/>
    </location>
</feature>
<dbReference type="STRING" id="51351.M4DNA4"/>
<dbReference type="EnsemblPlants" id="Bra017991.1">
    <property type="protein sequence ID" value="Bra017991.1-P"/>
    <property type="gene ID" value="Bra017991"/>
</dbReference>
<reference evidence="6 7" key="1">
    <citation type="journal article" date="2011" name="Nat. Genet.">
        <title>The genome of the mesopolyploid crop species Brassica rapa.</title>
        <authorList>
            <consortium name="Brassica rapa Genome Sequencing Project Consortium"/>
            <person name="Wang X."/>
            <person name="Wang H."/>
            <person name="Wang J."/>
            <person name="Sun R."/>
            <person name="Wu J."/>
            <person name="Liu S."/>
            <person name="Bai Y."/>
            <person name="Mun J.H."/>
            <person name="Bancroft I."/>
            <person name="Cheng F."/>
            <person name="Huang S."/>
            <person name="Li X."/>
            <person name="Hua W."/>
            <person name="Wang J."/>
            <person name="Wang X."/>
            <person name="Freeling M."/>
            <person name="Pires J.C."/>
            <person name="Paterson A.H."/>
            <person name="Chalhoub B."/>
            <person name="Wang B."/>
            <person name="Hayward A."/>
            <person name="Sharpe A.G."/>
            <person name="Park B.S."/>
            <person name="Weisshaar B."/>
            <person name="Liu B."/>
            <person name="Li B."/>
            <person name="Liu B."/>
            <person name="Tong C."/>
            <person name="Song C."/>
            <person name="Duran C."/>
            <person name="Peng C."/>
            <person name="Geng C."/>
            <person name="Koh C."/>
            <person name="Lin C."/>
            <person name="Edwards D."/>
            <person name="Mu D."/>
            <person name="Shen D."/>
            <person name="Soumpourou E."/>
            <person name="Li F."/>
            <person name="Fraser F."/>
            <person name="Conant G."/>
            <person name="Lassalle G."/>
            <person name="King G.J."/>
            <person name="Bonnema G."/>
            <person name="Tang H."/>
            <person name="Wang H."/>
            <person name="Belcram H."/>
            <person name="Zhou H."/>
            <person name="Hirakawa H."/>
            <person name="Abe H."/>
            <person name="Guo H."/>
            <person name="Wang H."/>
            <person name="Jin H."/>
            <person name="Parkin I.A."/>
            <person name="Batley J."/>
            <person name="Kim J.S."/>
            <person name="Just J."/>
            <person name="Li J."/>
            <person name="Xu J."/>
            <person name="Deng J."/>
            <person name="Kim J.A."/>
            <person name="Li J."/>
            <person name="Yu J."/>
            <person name="Meng J."/>
            <person name="Wang J."/>
            <person name="Min J."/>
            <person name="Poulain J."/>
            <person name="Wang J."/>
            <person name="Hatakeyama K."/>
            <person name="Wu K."/>
            <person name="Wang L."/>
            <person name="Fang L."/>
            <person name="Trick M."/>
            <person name="Links M.G."/>
            <person name="Zhao M."/>
            <person name="Jin M."/>
            <person name="Ramchiary N."/>
            <person name="Drou N."/>
            <person name="Berkman P.J."/>
            <person name="Cai Q."/>
            <person name="Huang Q."/>
            <person name="Li R."/>
            <person name="Tabata S."/>
            <person name="Cheng S."/>
            <person name="Zhang S."/>
            <person name="Zhang S."/>
            <person name="Huang S."/>
            <person name="Sato S."/>
            <person name="Sun S."/>
            <person name="Kwon S.J."/>
            <person name="Choi S.R."/>
            <person name="Lee T.H."/>
            <person name="Fan W."/>
            <person name="Zhao X."/>
            <person name="Tan X."/>
            <person name="Xu X."/>
            <person name="Wang Y."/>
            <person name="Qiu Y."/>
            <person name="Yin Y."/>
            <person name="Li Y."/>
            <person name="Du Y."/>
            <person name="Liao Y."/>
            <person name="Lim Y."/>
            <person name="Narusaka Y."/>
            <person name="Wang Y."/>
            <person name="Wang Z."/>
            <person name="Li Z."/>
            <person name="Wang Z."/>
            <person name="Xiong Z."/>
            <person name="Zhang Z."/>
        </authorList>
    </citation>
    <scope>NUCLEOTIDE SEQUENCE [LARGE SCALE GENOMIC DNA]</scope>
    <source>
        <strain evidence="6 7">cv. Chiifu-401-42</strain>
    </source>
</reference>
<dbReference type="InParanoid" id="M4DNA4"/>
<organism evidence="6 7">
    <name type="scientific">Brassica campestris</name>
    <name type="common">Field mustard</name>
    <dbReference type="NCBI Taxonomy" id="3711"/>
    <lineage>
        <taxon>Eukaryota</taxon>
        <taxon>Viridiplantae</taxon>
        <taxon>Streptophyta</taxon>
        <taxon>Embryophyta</taxon>
        <taxon>Tracheophyta</taxon>
        <taxon>Spermatophyta</taxon>
        <taxon>Magnoliopsida</taxon>
        <taxon>eudicotyledons</taxon>
        <taxon>Gunneridae</taxon>
        <taxon>Pentapetalae</taxon>
        <taxon>rosids</taxon>
        <taxon>malvids</taxon>
        <taxon>Brassicales</taxon>
        <taxon>Brassicaceae</taxon>
        <taxon>Brassiceae</taxon>
        <taxon>Brassica</taxon>
    </lineage>
</organism>
<dbReference type="InterPro" id="IPR034086">
    <property type="entry name" value="PMEI_plant"/>
</dbReference>
<dbReference type="Gramene" id="Bra017991.1">
    <property type="protein sequence ID" value="Bra017991.1-P"/>
    <property type="gene ID" value="Bra017991"/>
</dbReference>
<dbReference type="NCBIfam" id="TIGR01614">
    <property type="entry name" value="PME_inhib"/>
    <property type="match status" value="1"/>
</dbReference>
<dbReference type="InterPro" id="IPR006501">
    <property type="entry name" value="Pectinesterase_inhib_dom"/>
</dbReference>
<evidence type="ECO:0000256" key="4">
    <source>
        <dbReference type="SAM" id="MobiDB-lite"/>
    </source>
</evidence>
<keyword evidence="2" id="KW-1015">Disulfide bond</keyword>
<name>M4DNA4_BRACM</name>
<dbReference type="PANTHER" id="PTHR36710:SF2">
    <property type="entry name" value="EMB|CAB66412.1-RELATED"/>
    <property type="match status" value="1"/>
</dbReference>
<dbReference type="SMART" id="SM00856">
    <property type="entry name" value="PMEI"/>
    <property type="match status" value="1"/>
</dbReference>
<accession>M4DNA4</accession>
<protein>
    <recommendedName>
        <fullName evidence="5">Pectinesterase inhibitor domain-containing protein</fullName>
    </recommendedName>
</protein>
<proteinExistence type="inferred from homology"/>
<feature type="domain" description="Pectinesterase inhibitor" evidence="5">
    <location>
        <begin position="143"/>
        <end position="263"/>
    </location>
</feature>
<dbReference type="InterPro" id="IPR052421">
    <property type="entry name" value="PCW_Enzyme_Inhibitor"/>
</dbReference>
<dbReference type="GO" id="GO:0046910">
    <property type="term" value="F:pectinesterase inhibitor activity"/>
    <property type="evidence" value="ECO:0007669"/>
    <property type="project" value="InterPro"/>
</dbReference>
<evidence type="ECO:0000256" key="1">
    <source>
        <dbReference type="ARBA" id="ARBA00022729"/>
    </source>
</evidence>
<dbReference type="HOGENOM" id="CLU_988151_0_0_1"/>
<dbReference type="InterPro" id="IPR035513">
    <property type="entry name" value="Invertase/methylesterase_inhib"/>
</dbReference>
<keyword evidence="1" id="KW-0732">Signal</keyword>
<evidence type="ECO:0000313" key="6">
    <source>
        <dbReference type="EnsemblPlants" id="Bra017991.1-P"/>
    </source>
</evidence>